<evidence type="ECO:0000313" key="1">
    <source>
        <dbReference type="EMBL" id="OOL79493.1"/>
    </source>
</evidence>
<dbReference type="RefSeq" id="WP_330164816.1">
    <property type="nucleotide sequence ID" value="NZ_JADRCS010000189.1"/>
</dbReference>
<feature type="non-terminal residue" evidence="1">
    <location>
        <position position="1"/>
    </location>
</feature>
<name>A0A1S8KIQ5_ENTFC</name>
<accession>A0A1S8KIQ5</accession>
<sequence>LQGFAKKIKFQLNSQGFNRIADFVNQAGTNYFMEDTIHLGWKGWLAADQQIRPFLEENHITASKYHLDDAFFSKSWQHQIPDKLQLK</sequence>
<dbReference type="AlphaFoldDB" id="A0A1S8KIQ5"/>
<comment type="caution">
    <text evidence="1">The sequence shown here is derived from an EMBL/GenBank/DDBJ whole genome shotgun (WGS) entry which is preliminary data.</text>
</comment>
<dbReference type="Pfam" id="PF04914">
    <property type="entry name" value="DltD"/>
    <property type="match status" value="1"/>
</dbReference>
<gene>
    <name evidence="1" type="ORF">B1P95_16300</name>
</gene>
<dbReference type="Proteomes" id="UP000191171">
    <property type="component" value="Unassembled WGS sequence"/>
</dbReference>
<evidence type="ECO:0000313" key="2">
    <source>
        <dbReference type="Proteomes" id="UP000191171"/>
    </source>
</evidence>
<dbReference type="PANTHER" id="PTHR40039:SF1">
    <property type="entry name" value="PROTEIN DLTD"/>
    <property type="match status" value="1"/>
</dbReference>
<dbReference type="InterPro" id="IPR006998">
    <property type="entry name" value="DltD"/>
</dbReference>
<organism evidence="1 2">
    <name type="scientific">Enterococcus faecium</name>
    <name type="common">Streptococcus faecium</name>
    <dbReference type="NCBI Taxonomy" id="1352"/>
    <lineage>
        <taxon>Bacteria</taxon>
        <taxon>Bacillati</taxon>
        <taxon>Bacillota</taxon>
        <taxon>Bacilli</taxon>
        <taxon>Lactobacillales</taxon>
        <taxon>Enterococcaceae</taxon>
        <taxon>Enterococcus</taxon>
    </lineage>
</organism>
<protein>
    <submittedName>
        <fullName evidence="1">D-alanyl-lipoteichoic acid biosynthesis protein DltD</fullName>
    </submittedName>
</protein>
<dbReference type="EMBL" id="MVGJ01000295">
    <property type="protein sequence ID" value="OOL79493.1"/>
    <property type="molecule type" value="Genomic_DNA"/>
</dbReference>
<proteinExistence type="predicted"/>
<dbReference type="PANTHER" id="PTHR40039">
    <property type="entry name" value="PROTEIN DLTD"/>
    <property type="match status" value="1"/>
</dbReference>
<reference evidence="1 2" key="1">
    <citation type="submission" date="2017-02" db="EMBL/GenBank/DDBJ databases">
        <title>Clonality and virulence of isolates of VRE in Hematopoietic Stem Cell Transplanted (HSCT) patients.</title>
        <authorList>
            <person name="Marchi A.P."/>
            <person name="Martins R.C."/>
            <person name="Marie S.K."/>
            <person name="Levin A.S."/>
            <person name="Costa S.F."/>
        </authorList>
    </citation>
    <scope>NUCLEOTIDE SEQUENCE [LARGE SCALE GENOMIC DNA]</scope>
    <source>
        <strain evidence="1 2">LIM1759</strain>
    </source>
</reference>